<proteinExistence type="predicted"/>
<name>A0AAE3JTM2_9FIRM</name>
<gene>
    <name evidence="1" type="ORF">L0N21_16665</name>
</gene>
<dbReference type="EMBL" id="JAKNFS010000032">
    <property type="protein sequence ID" value="MCG4767120.1"/>
    <property type="molecule type" value="Genomic_DNA"/>
</dbReference>
<dbReference type="Proteomes" id="UP001199915">
    <property type="component" value="Unassembled WGS sequence"/>
</dbReference>
<dbReference type="AlphaFoldDB" id="A0AAE3JTM2"/>
<accession>A0AAE3JTM2</accession>
<reference evidence="1" key="1">
    <citation type="submission" date="2022-01" db="EMBL/GenBank/DDBJ databases">
        <title>Collection of gut derived symbiotic bacterial strains cultured from healthy donors.</title>
        <authorList>
            <person name="Lin H."/>
            <person name="Kohout C."/>
            <person name="Waligurski E."/>
            <person name="Pamer E.G."/>
        </authorList>
    </citation>
    <scope>NUCLEOTIDE SEQUENCE</scope>
    <source>
        <strain evidence="1">DFI.5.49</strain>
    </source>
</reference>
<sequence length="120" mass="14170">MNMNEIKTPALDKLLEVQDQMDLCRNFLEYFLKNYSAFEKKRPRESVFADVSGAGDYINVDKLLADFFEIDLPQAEKEREALLDSLKEHYNAQKNISPHTIGEKNYEIYYFDELRTPSHR</sequence>
<evidence type="ECO:0000313" key="1">
    <source>
        <dbReference type="EMBL" id="MCG4767120.1"/>
    </source>
</evidence>
<protein>
    <submittedName>
        <fullName evidence="1">Uncharacterized protein</fullName>
    </submittedName>
</protein>
<dbReference type="RefSeq" id="WP_238033665.1">
    <property type="nucleotide sequence ID" value="NZ_JAKNFS010000032.1"/>
</dbReference>
<comment type="caution">
    <text evidence="1">The sequence shown here is derived from an EMBL/GenBank/DDBJ whole genome shotgun (WGS) entry which is preliminary data.</text>
</comment>
<evidence type="ECO:0000313" key="2">
    <source>
        <dbReference type="Proteomes" id="UP001199915"/>
    </source>
</evidence>
<organism evidence="1 2">
    <name type="scientific">Fusicatenibacter saccharivorans</name>
    <dbReference type="NCBI Taxonomy" id="1150298"/>
    <lineage>
        <taxon>Bacteria</taxon>
        <taxon>Bacillati</taxon>
        <taxon>Bacillota</taxon>
        <taxon>Clostridia</taxon>
        <taxon>Lachnospirales</taxon>
        <taxon>Lachnospiraceae</taxon>
        <taxon>Fusicatenibacter</taxon>
    </lineage>
</organism>